<sequence>MREIKRINDTLQKEKTGSVQTSQIYHLVILNKEKFHVLLNESVPDEYLILFKLLVQEKMGLDDLAESCFMSKKRVLHCLALLNARYQQVFVIKTVQRRGILIQVKVTTRIDLLASLLQRFPDLLNLMNSPAQDKLSQELQQLLGVILPEFNQVREFITRVELEQQVKACVLLATSCSASGAKSEIKDRLQNCYLGKVALYHRLTEEKENLWMAIWNCLLQYQTAETKICNLIYLHVVRAAIFPSIFSELPENQRKYIQASDPLAFDLAEELRLAINGKFPQIYVNQSFLVIYALMAFKEQERHNKQKILLISDSNALGAINKMLLQQALKNAECTLEVGEEIQDQEQYDLTILSGKMVSDSGISKSDYFFEGILGDQDIEKIKTKLSDKYYGRICRQELSGSHILKYTSTSDHFLEVFTNCLQRVEDQGQISSKGSEALLTRESAGNQLVIGSVAVPHIVSNEIRQPYSILAVLLEKPVFLDEQKVTVILIMVVNRNVKDKGGIFKYLYREMKNIINVVGYETET</sequence>
<dbReference type="AlphaFoldDB" id="A0A401ISQ3"/>
<gene>
    <name evidence="2" type="ORF">LFYK43_10100</name>
</gene>
<dbReference type="EMBL" id="BFFP01000013">
    <property type="protein sequence ID" value="GBG94551.1"/>
    <property type="molecule type" value="Genomic_DNA"/>
</dbReference>
<evidence type="ECO:0000259" key="1">
    <source>
        <dbReference type="PROSITE" id="PS51094"/>
    </source>
</evidence>
<feature type="domain" description="PTS EIIA type-2" evidence="1">
    <location>
        <begin position="397"/>
        <end position="525"/>
    </location>
</feature>
<keyword evidence="3" id="KW-1185">Reference proteome</keyword>
<dbReference type="Pfam" id="PF00359">
    <property type="entry name" value="PTS_EIIA_2"/>
    <property type="match status" value="1"/>
</dbReference>
<evidence type="ECO:0000313" key="2">
    <source>
        <dbReference type="EMBL" id="GBG94551.1"/>
    </source>
</evidence>
<dbReference type="Proteomes" id="UP000286848">
    <property type="component" value="Unassembled WGS sequence"/>
</dbReference>
<organism evidence="2 3">
    <name type="scientific">Ligilactobacillus salitolerans</name>
    <dbReference type="NCBI Taxonomy" id="1808352"/>
    <lineage>
        <taxon>Bacteria</taxon>
        <taxon>Bacillati</taxon>
        <taxon>Bacillota</taxon>
        <taxon>Bacilli</taxon>
        <taxon>Lactobacillales</taxon>
        <taxon>Lactobacillaceae</taxon>
        <taxon>Ligilactobacillus</taxon>
    </lineage>
</organism>
<dbReference type="PROSITE" id="PS51094">
    <property type="entry name" value="PTS_EIIA_TYPE_2"/>
    <property type="match status" value="1"/>
</dbReference>
<dbReference type="InterPro" id="IPR002178">
    <property type="entry name" value="PTS_EIIA_type-2_dom"/>
</dbReference>
<reference evidence="2 3" key="1">
    <citation type="journal article" date="2019" name="Int. J. Syst. Evol. Microbiol.">
        <title>Lactobacillus salitolerans sp. nov., a novel lactic acid bacterium isolated from spent mushroom substrates.</title>
        <authorList>
            <person name="Tohno M."/>
            <person name="Tanizawa Y."/>
            <person name="Kojima Y."/>
            <person name="Sakamoto M."/>
            <person name="Nakamura Y."/>
            <person name="Ohkuma M."/>
            <person name="Kobayashi H."/>
        </authorList>
    </citation>
    <scope>NUCLEOTIDE SEQUENCE [LARGE SCALE GENOMIC DNA]</scope>
    <source>
        <strain evidence="2 3">YK43</strain>
    </source>
</reference>
<dbReference type="InterPro" id="IPR016152">
    <property type="entry name" value="PTrfase/Anion_transptr"/>
</dbReference>
<protein>
    <submittedName>
        <fullName evidence="2">Frv operon regulatory protein</fullName>
    </submittedName>
</protein>
<dbReference type="SUPFAM" id="SSF55804">
    <property type="entry name" value="Phoshotransferase/anion transport protein"/>
    <property type="match status" value="1"/>
</dbReference>
<accession>A0A401ISQ3</accession>
<name>A0A401ISQ3_9LACO</name>
<proteinExistence type="predicted"/>
<evidence type="ECO:0000313" key="3">
    <source>
        <dbReference type="Proteomes" id="UP000286848"/>
    </source>
</evidence>
<comment type="caution">
    <text evidence="2">The sequence shown here is derived from an EMBL/GenBank/DDBJ whole genome shotgun (WGS) entry which is preliminary data.</text>
</comment>
<dbReference type="Gene3D" id="3.40.930.10">
    <property type="entry name" value="Mannitol-specific EII, Chain A"/>
    <property type="match status" value="1"/>
</dbReference>